<dbReference type="EMBL" id="KZ613475">
    <property type="protein sequence ID" value="PMD23243.1"/>
    <property type="molecule type" value="Genomic_DNA"/>
</dbReference>
<keyword evidence="3" id="KW-1185">Reference proteome</keyword>
<reference evidence="2 3" key="1">
    <citation type="submission" date="2016-05" db="EMBL/GenBank/DDBJ databases">
        <title>A degradative enzymes factory behind the ericoid mycorrhizal symbiosis.</title>
        <authorList>
            <consortium name="DOE Joint Genome Institute"/>
            <person name="Martino E."/>
            <person name="Morin E."/>
            <person name="Grelet G."/>
            <person name="Kuo A."/>
            <person name="Kohler A."/>
            <person name="Daghino S."/>
            <person name="Barry K."/>
            <person name="Choi C."/>
            <person name="Cichocki N."/>
            <person name="Clum A."/>
            <person name="Copeland A."/>
            <person name="Hainaut M."/>
            <person name="Haridas S."/>
            <person name="Labutti K."/>
            <person name="Lindquist E."/>
            <person name="Lipzen A."/>
            <person name="Khouja H.-R."/>
            <person name="Murat C."/>
            <person name="Ohm R."/>
            <person name="Olson A."/>
            <person name="Spatafora J."/>
            <person name="Veneault-Fourrey C."/>
            <person name="Henrissat B."/>
            <person name="Grigoriev I."/>
            <person name="Martin F."/>
            <person name="Perotto S."/>
        </authorList>
    </citation>
    <scope>NUCLEOTIDE SEQUENCE [LARGE SCALE GENOMIC DNA]</scope>
    <source>
        <strain evidence="2 3">UAMH 7357</strain>
    </source>
</reference>
<dbReference type="Proteomes" id="UP000235672">
    <property type="component" value="Unassembled WGS sequence"/>
</dbReference>
<organism evidence="2 3">
    <name type="scientific">Hyaloscypha hepaticicola</name>
    <dbReference type="NCBI Taxonomy" id="2082293"/>
    <lineage>
        <taxon>Eukaryota</taxon>
        <taxon>Fungi</taxon>
        <taxon>Dikarya</taxon>
        <taxon>Ascomycota</taxon>
        <taxon>Pezizomycotina</taxon>
        <taxon>Leotiomycetes</taxon>
        <taxon>Helotiales</taxon>
        <taxon>Hyaloscyphaceae</taxon>
        <taxon>Hyaloscypha</taxon>
    </lineage>
</organism>
<dbReference type="AlphaFoldDB" id="A0A2J6QAF5"/>
<proteinExistence type="predicted"/>
<dbReference type="SUPFAM" id="SSF81383">
    <property type="entry name" value="F-box domain"/>
    <property type="match status" value="1"/>
</dbReference>
<protein>
    <recommendedName>
        <fullName evidence="1">F-box domain-containing protein</fullName>
    </recommendedName>
</protein>
<name>A0A2J6QAF5_9HELO</name>
<dbReference type="CDD" id="cd09917">
    <property type="entry name" value="F-box_SF"/>
    <property type="match status" value="1"/>
</dbReference>
<gene>
    <name evidence="2" type="ORF">NA56DRAFT_596908</name>
</gene>
<dbReference type="Pfam" id="PF00646">
    <property type="entry name" value="F-box"/>
    <property type="match status" value="1"/>
</dbReference>
<evidence type="ECO:0000259" key="1">
    <source>
        <dbReference type="Pfam" id="PF00646"/>
    </source>
</evidence>
<evidence type="ECO:0000313" key="2">
    <source>
        <dbReference type="EMBL" id="PMD23243.1"/>
    </source>
</evidence>
<accession>A0A2J6QAF5</accession>
<feature type="domain" description="F-box" evidence="1">
    <location>
        <begin position="7"/>
        <end position="40"/>
    </location>
</feature>
<dbReference type="InterPro" id="IPR001810">
    <property type="entry name" value="F-box_dom"/>
</dbReference>
<evidence type="ECO:0000313" key="3">
    <source>
        <dbReference type="Proteomes" id="UP000235672"/>
    </source>
</evidence>
<sequence>MYFPRFTSFPPEILGLILESCPPNDLTCLRLTCKTMHDLSPTKDIVSLENTDVGPLCGTDGSLPRWSHKMECHKASYEAVCKRNEELGRSTPEMKKRCRTGWSSKHCECYTRHMRLHRRIKSWMPRNLHYCGDCEIFTKRKKQHNGRCYHGRPKQRKYEGHYWTHTSRGGAFGRKIWKKWFNNRAMNRLEARMRQDQENQRNGCERYSMRKLKPKAVNSKVARNSQAYPRQAYI</sequence>
<dbReference type="InterPro" id="IPR036047">
    <property type="entry name" value="F-box-like_dom_sf"/>
</dbReference>
<dbReference type="OrthoDB" id="3452648at2759"/>